<feature type="compositionally biased region" description="Basic and acidic residues" evidence="1">
    <location>
        <begin position="9"/>
        <end position="18"/>
    </location>
</feature>
<feature type="region of interest" description="Disordered" evidence="1">
    <location>
        <begin position="1"/>
        <end position="53"/>
    </location>
</feature>
<evidence type="ECO:0000313" key="2">
    <source>
        <dbReference type="EMBL" id="TDZ39878.1"/>
    </source>
</evidence>
<proteinExistence type="predicted"/>
<name>A0A4R8QLH2_9PEZI</name>
<evidence type="ECO:0000256" key="1">
    <source>
        <dbReference type="SAM" id="MobiDB-lite"/>
    </source>
</evidence>
<dbReference type="Proteomes" id="UP000295083">
    <property type="component" value="Unassembled WGS sequence"/>
</dbReference>
<dbReference type="EMBL" id="QAPG01000008">
    <property type="protein sequence ID" value="TDZ39878.1"/>
    <property type="molecule type" value="Genomic_DNA"/>
</dbReference>
<protein>
    <submittedName>
        <fullName evidence="2">Uncharacterized protein</fullName>
    </submittedName>
</protein>
<evidence type="ECO:0000313" key="3">
    <source>
        <dbReference type="Proteomes" id="UP000295083"/>
    </source>
</evidence>
<sequence length="53" mass="5897">MVDNIDSSQVRKQEDQRQHAVVRRPTISNEQRLAQPSSDPGPEGRGSLLPCVL</sequence>
<dbReference type="AlphaFoldDB" id="A0A4R8QLH2"/>
<feature type="compositionally biased region" description="Polar residues" evidence="1">
    <location>
        <begin position="26"/>
        <end position="38"/>
    </location>
</feature>
<reference evidence="2 3" key="1">
    <citation type="submission" date="2018-11" db="EMBL/GenBank/DDBJ databases">
        <title>Genome sequence and assembly of Colletotrichum spinosum.</title>
        <authorList>
            <person name="Gan P."/>
            <person name="Shirasu K."/>
        </authorList>
    </citation>
    <scope>NUCLEOTIDE SEQUENCE [LARGE SCALE GENOMIC DNA]</scope>
    <source>
        <strain evidence="2 3">CBS 515.97</strain>
    </source>
</reference>
<gene>
    <name evidence="2" type="ORF">C8035_v002192</name>
</gene>
<comment type="caution">
    <text evidence="2">The sequence shown here is derived from an EMBL/GenBank/DDBJ whole genome shotgun (WGS) entry which is preliminary data.</text>
</comment>
<accession>A0A4R8QLH2</accession>
<keyword evidence="3" id="KW-1185">Reference proteome</keyword>
<organism evidence="2 3">
    <name type="scientific">Colletotrichum spinosum</name>
    <dbReference type="NCBI Taxonomy" id="1347390"/>
    <lineage>
        <taxon>Eukaryota</taxon>
        <taxon>Fungi</taxon>
        <taxon>Dikarya</taxon>
        <taxon>Ascomycota</taxon>
        <taxon>Pezizomycotina</taxon>
        <taxon>Sordariomycetes</taxon>
        <taxon>Hypocreomycetidae</taxon>
        <taxon>Glomerellales</taxon>
        <taxon>Glomerellaceae</taxon>
        <taxon>Colletotrichum</taxon>
        <taxon>Colletotrichum orbiculare species complex</taxon>
    </lineage>
</organism>